<feature type="transmembrane region" description="Helical" evidence="6">
    <location>
        <begin position="164"/>
        <end position="184"/>
    </location>
</feature>
<name>A0ABP8V4R1_9GAMM</name>
<dbReference type="InterPro" id="IPR045225">
    <property type="entry name" value="Uracil/uridine/allantoin_perm"/>
</dbReference>
<dbReference type="RefSeq" id="WP_345196365.1">
    <property type="nucleotide sequence ID" value="NZ_BAABFL010000378.1"/>
</dbReference>
<feature type="transmembrane region" description="Helical" evidence="6">
    <location>
        <begin position="357"/>
        <end position="379"/>
    </location>
</feature>
<feature type="transmembrane region" description="Helical" evidence="6">
    <location>
        <begin position="247"/>
        <end position="273"/>
    </location>
</feature>
<feature type="transmembrane region" description="Helical" evidence="6">
    <location>
        <begin position="53"/>
        <end position="72"/>
    </location>
</feature>
<gene>
    <name evidence="7" type="ORF">GCM10023116_25280</name>
</gene>
<dbReference type="Gene3D" id="1.10.4160.10">
    <property type="entry name" value="Hydantoin permease"/>
    <property type="match status" value="1"/>
</dbReference>
<dbReference type="Pfam" id="PF02133">
    <property type="entry name" value="Transp_cyt_pur"/>
    <property type="match status" value="1"/>
</dbReference>
<reference evidence="8" key="1">
    <citation type="journal article" date="2019" name="Int. J. Syst. Evol. Microbiol.">
        <title>The Global Catalogue of Microorganisms (GCM) 10K type strain sequencing project: providing services to taxonomists for standard genome sequencing and annotation.</title>
        <authorList>
            <consortium name="The Broad Institute Genomics Platform"/>
            <consortium name="The Broad Institute Genome Sequencing Center for Infectious Disease"/>
            <person name="Wu L."/>
            <person name="Ma J."/>
        </authorList>
    </citation>
    <scope>NUCLEOTIDE SEQUENCE [LARGE SCALE GENOMIC DNA]</scope>
    <source>
        <strain evidence="8">JCM 17805</strain>
    </source>
</reference>
<dbReference type="InterPro" id="IPR001248">
    <property type="entry name" value="Pur-cyt_permease"/>
</dbReference>
<comment type="caution">
    <text evidence="7">The sequence shown here is derived from an EMBL/GenBank/DDBJ whole genome shotgun (WGS) entry which is preliminary data.</text>
</comment>
<feature type="transmembrane region" description="Helical" evidence="6">
    <location>
        <begin position="204"/>
        <end position="226"/>
    </location>
</feature>
<evidence type="ECO:0000256" key="6">
    <source>
        <dbReference type="SAM" id="Phobius"/>
    </source>
</evidence>
<feature type="transmembrane region" description="Helical" evidence="6">
    <location>
        <begin position="293"/>
        <end position="313"/>
    </location>
</feature>
<feature type="transmembrane region" description="Helical" evidence="6">
    <location>
        <begin position="126"/>
        <end position="152"/>
    </location>
</feature>
<evidence type="ECO:0000256" key="2">
    <source>
        <dbReference type="ARBA" id="ARBA00008974"/>
    </source>
</evidence>
<comment type="similarity">
    <text evidence="2">Belongs to the purine-cytosine permease (2.A.39) family.</text>
</comment>
<organism evidence="7 8">
    <name type="scientific">Kistimonas scapharcae</name>
    <dbReference type="NCBI Taxonomy" id="1036133"/>
    <lineage>
        <taxon>Bacteria</taxon>
        <taxon>Pseudomonadati</taxon>
        <taxon>Pseudomonadota</taxon>
        <taxon>Gammaproteobacteria</taxon>
        <taxon>Oceanospirillales</taxon>
        <taxon>Endozoicomonadaceae</taxon>
        <taxon>Kistimonas</taxon>
    </lineage>
</organism>
<feature type="transmembrane region" description="Helical" evidence="6">
    <location>
        <begin position="425"/>
        <end position="443"/>
    </location>
</feature>
<feature type="transmembrane region" description="Helical" evidence="6">
    <location>
        <begin position="400"/>
        <end position="419"/>
    </location>
</feature>
<evidence type="ECO:0000256" key="4">
    <source>
        <dbReference type="ARBA" id="ARBA00022989"/>
    </source>
</evidence>
<keyword evidence="3 6" id="KW-0812">Transmembrane</keyword>
<proteinExistence type="inferred from homology"/>
<keyword evidence="5 6" id="KW-0472">Membrane</keyword>
<protein>
    <submittedName>
        <fullName evidence="7">Cytosine permease</fullName>
    </submittedName>
</protein>
<sequence>MSCNTLCNDALRPTTDVQRNLSFWDYTLLWAGMTINIGGFAVGGQLYPGLSPVSIILAVIVAYSIVSALLVLNGDMGLKYGVPFAIYLRACFGIKGAIIPSVIRAIPCFFWFGFQTWIGALAVQKLMVIWFGTDFTVNLHLLIGLFAILQVWNAVGGLKSMARFAWLAIPLMVIFFSSTIMWLLKTHDSSMTDILSAPAQNTYSFPFAVAGIAGVWITMALNSADLGRMIRRPAGFEKKHFWHRQKLTIGGQFLGLILVGSLVIMVGMVSGILTGEWNPVDVIIKTFHDTSPAIMGAALLTIVFAQWSTNTTANLMPATYIVMALHPTLTFRRATVISAIIGLLICPWLFAEKLIPFQVACSVLLGPIIGIMLADYYLVRRRTIDIDALYDEDNQAAWRLPALLTLLVSAGAGLLTVILIPEQGIGYSFYTAFILSVVMYPLVMRYERQDKGRVKLLNAH</sequence>
<evidence type="ECO:0000313" key="8">
    <source>
        <dbReference type="Proteomes" id="UP001500604"/>
    </source>
</evidence>
<comment type="subcellular location">
    <subcellularLocation>
        <location evidence="1">Membrane</location>
        <topology evidence="1">Multi-pass membrane protein</topology>
    </subcellularLocation>
</comment>
<evidence type="ECO:0000256" key="5">
    <source>
        <dbReference type="ARBA" id="ARBA00023136"/>
    </source>
</evidence>
<feature type="transmembrane region" description="Helical" evidence="6">
    <location>
        <begin position="28"/>
        <end position="47"/>
    </location>
</feature>
<accession>A0ABP8V4R1</accession>
<evidence type="ECO:0000256" key="3">
    <source>
        <dbReference type="ARBA" id="ARBA00022692"/>
    </source>
</evidence>
<dbReference type="EMBL" id="BAABFL010000378">
    <property type="protein sequence ID" value="GAA4650245.1"/>
    <property type="molecule type" value="Genomic_DNA"/>
</dbReference>
<keyword evidence="8" id="KW-1185">Reference proteome</keyword>
<dbReference type="PANTHER" id="PTHR30618:SF0">
    <property type="entry name" value="PURINE-URACIL PERMEASE NCS1"/>
    <property type="match status" value="1"/>
</dbReference>
<evidence type="ECO:0000256" key="1">
    <source>
        <dbReference type="ARBA" id="ARBA00004141"/>
    </source>
</evidence>
<feature type="transmembrane region" description="Helical" evidence="6">
    <location>
        <begin position="92"/>
        <end position="114"/>
    </location>
</feature>
<feature type="transmembrane region" description="Helical" evidence="6">
    <location>
        <begin position="334"/>
        <end position="351"/>
    </location>
</feature>
<evidence type="ECO:0000313" key="7">
    <source>
        <dbReference type="EMBL" id="GAA4650245.1"/>
    </source>
</evidence>
<dbReference type="PANTHER" id="PTHR30618">
    <property type="entry name" value="NCS1 FAMILY PURINE/PYRIMIDINE TRANSPORTER"/>
    <property type="match status" value="1"/>
</dbReference>
<keyword evidence="4 6" id="KW-1133">Transmembrane helix</keyword>
<dbReference type="Proteomes" id="UP001500604">
    <property type="component" value="Unassembled WGS sequence"/>
</dbReference>